<keyword evidence="2" id="KW-1185">Reference proteome</keyword>
<reference evidence="1" key="1">
    <citation type="submission" date="2022-07" db="EMBL/GenBank/DDBJ databases">
        <title>Phylogenomic reconstructions and comparative analyses of Kickxellomycotina fungi.</title>
        <authorList>
            <person name="Reynolds N.K."/>
            <person name="Stajich J.E."/>
            <person name="Barry K."/>
            <person name="Grigoriev I.V."/>
            <person name="Crous P."/>
            <person name="Smith M.E."/>
        </authorList>
    </citation>
    <scope>NUCLEOTIDE SEQUENCE</scope>
    <source>
        <strain evidence="1">CBS 190363</strain>
    </source>
</reference>
<name>A0ACC1M6V7_9FUNG</name>
<evidence type="ECO:0000313" key="2">
    <source>
        <dbReference type="Proteomes" id="UP001139981"/>
    </source>
</evidence>
<gene>
    <name evidence="1" type="ORF">IWW38_001600</name>
</gene>
<protein>
    <submittedName>
        <fullName evidence="1">Uncharacterized protein</fullName>
    </submittedName>
</protein>
<sequence length="104" mass="11176">MIEQHTPSSWSPSVASQYTTTMRVPAPFPPTLPKLAPAPQQQQPLQHAPHPQQMHMQPQMHVQRSDGMVPNSASQSNSNCGAGGSGGDSGFSAFQNYGLHVPFL</sequence>
<comment type="caution">
    <text evidence="1">The sequence shown here is derived from an EMBL/GenBank/DDBJ whole genome shotgun (WGS) entry which is preliminary data.</text>
</comment>
<dbReference type="EMBL" id="JANBVB010000093">
    <property type="protein sequence ID" value="KAJ2897821.1"/>
    <property type="molecule type" value="Genomic_DNA"/>
</dbReference>
<evidence type="ECO:0000313" key="1">
    <source>
        <dbReference type="EMBL" id="KAJ2897821.1"/>
    </source>
</evidence>
<dbReference type="Proteomes" id="UP001139981">
    <property type="component" value="Unassembled WGS sequence"/>
</dbReference>
<organism evidence="1 2">
    <name type="scientific">Coemansia aciculifera</name>
    <dbReference type="NCBI Taxonomy" id="417176"/>
    <lineage>
        <taxon>Eukaryota</taxon>
        <taxon>Fungi</taxon>
        <taxon>Fungi incertae sedis</taxon>
        <taxon>Zoopagomycota</taxon>
        <taxon>Kickxellomycotina</taxon>
        <taxon>Kickxellomycetes</taxon>
        <taxon>Kickxellales</taxon>
        <taxon>Kickxellaceae</taxon>
        <taxon>Coemansia</taxon>
    </lineage>
</organism>
<proteinExistence type="predicted"/>
<accession>A0ACC1M6V7</accession>
<feature type="non-terminal residue" evidence="1">
    <location>
        <position position="104"/>
    </location>
</feature>